<protein>
    <submittedName>
        <fullName evidence="2">Uncharacterized protein</fullName>
    </submittedName>
</protein>
<proteinExistence type="predicted"/>
<reference evidence="2" key="1">
    <citation type="submission" date="2019-10" db="EMBL/GenBank/DDBJ databases">
        <authorList>
            <person name="Soares A.E.R."/>
            <person name="Aleixo A."/>
            <person name="Schneider P."/>
            <person name="Miyaki C.Y."/>
            <person name="Schneider M.P."/>
            <person name="Mello C."/>
            <person name="Vasconcelos A.T.R."/>
        </authorList>
    </citation>
    <scope>NUCLEOTIDE SEQUENCE</scope>
    <source>
        <tissue evidence="2">Muscle</tissue>
    </source>
</reference>
<gene>
    <name evidence="2" type="ORF">WISP_33469</name>
</gene>
<comment type="caution">
    <text evidence="2">The sequence shown here is derived from an EMBL/GenBank/DDBJ whole genome shotgun (WGS) entry which is preliminary data.</text>
</comment>
<dbReference type="EMBL" id="WHWB01032824">
    <property type="protein sequence ID" value="KAJ7423513.1"/>
    <property type="molecule type" value="Genomic_DNA"/>
</dbReference>
<evidence type="ECO:0000256" key="1">
    <source>
        <dbReference type="SAM" id="MobiDB-lite"/>
    </source>
</evidence>
<evidence type="ECO:0000313" key="2">
    <source>
        <dbReference type="EMBL" id="KAJ7423513.1"/>
    </source>
</evidence>
<dbReference type="Proteomes" id="UP001145742">
    <property type="component" value="Unassembled WGS sequence"/>
</dbReference>
<sequence>MYYKRWADEDVDVRDPGTLNQEALQQLSKDFDRFKAYDDCPKLHTIFKVKPPHWKAEQDNPLPQPAGDTLPDVLQDTLGPPGCQGTAD</sequence>
<keyword evidence="3" id="KW-1185">Reference proteome</keyword>
<accession>A0ABQ9DNY1</accession>
<name>A0ABQ9DNY1_9PASS</name>
<evidence type="ECO:0000313" key="3">
    <source>
        <dbReference type="Proteomes" id="UP001145742"/>
    </source>
</evidence>
<organism evidence="2 3">
    <name type="scientific">Willisornis vidua</name>
    <name type="common">Xingu scale-backed antbird</name>
    <dbReference type="NCBI Taxonomy" id="1566151"/>
    <lineage>
        <taxon>Eukaryota</taxon>
        <taxon>Metazoa</taxon>
        <taxon>Chordata</taxon>
        <taxon>Craniata</taxon>
        <taxon>Vertebrata</taxon>
        <taxon>Euteleostomi</taxon>
        <taxon>Archelosauria</taxon>
        <taxon>Archosauria</taxon>
        <taxon>Dinosauria</taxon>
        <taxon>Saurischia</taxon>
        <taxon>Theropoda</taxon>
        <taxon>Coelurosauria</taxon>
        <taxon>Aves</taxon>
        <taxon>Neognathae</taxon>
        <taxon>Neoaves</taxon>
        <taxon>Telluraves</taxon>
        <taxon>Australaves</taxon>
        <taxon>Passeriformes</taxon>
        <taxon>Thamnophilidae</taxon>
        <taxon>Willisornis</taxon>
    </lineage>
</organism>
<feature type="region of interest" description="Disordered" evidence="1">
    <location>
        <begin position="52"/>
        <end position="88"/>
    </location>
</feature>